<dbReference type="AlphaFoldDB" id="A0A4R1L3Z2"/>
<accession>A0A4R1L3Z2</accession>
<comment type="caution">
    <text evidence="3">The sequence shown here is derived from an EMBL/GenBank/DDBJ whole genome shotgun (WGS) entry which is preliminary data.</text>
</comment>
<keyword evidence="2" id="KW-0732">Signal</keyword>
<gene>
    <name evidence="3" type="ORF">C7378_2324</name>
</gene>
<organism evidence="3 4">
    <name type="scientific">Acidipila rosea</name>
    <dbReference type="NCBI Taxonomy" id="768535"/>
    <lineage>
        <taxon>Bacteria</taxon>
        <taxon>Pseudomonadati</taxon>
        <taxon>Acidobacteriota</taxon>
        <taxon>Terriglobia</taxon>
        <taxon>Terriglobales</taxon>
        <taxon>Acidobacteriaceae</taxon>
        <taxon>Acidipila</taxon>
    </lineage>
</organism>
<evidence type="ECO:0000256" key="1">
    <source>
        <dbReference type="SAM" id="MobiDB-lite"/>
    </source>
</evidence>
<protein>
    <recommendedName>
        <fullName evidence="5">DUF5666 domain-containing protein</fullName>
    </recommendedName>
</protein>
<dbReference type="RefSeq" id="WP_131996498.1">
    <property type="nucleotide sequence ID" value="NZ_SMGK01000003.1"/>
</dbReference>
<feature type="signal peptide" evidence="2">
    <location>
        <begin position="1"/>
        <end position="22"/>
    </location>
</feature>
<evidence type="ECO:0000256" key="2">
    <source>
        <dbReference type="SAM" id="SignalP"/>
    </source>
</evidence>
<dbReference type="Proteomes" id="UP000295210">
    <property type="component" value="Unassembled WGS sequence"/>
</dbReference>
<evidence type="ECO:0000313" key="4">
    <source>
        <dbReference type="Proteomes" id="UP000295210"/>
    </source>
</evidence>
<name>A0A4R1L3Z2_9BACT</name>
<feature type="region of interest" description="Disordered" evidence="1">
    <location>
        <begin position="24"/>
        <end position="45"/>
    </location>
</feature>
<sequence length="282" mass="30073">MVRLFPVVMLSIVAVTPSSLQAQTPEQAPLPSASAPAALPPLPPGKSTVIGGEIRNVDPVRDQFTLQVFGGGSIKVLYDERTQIYRNGTRIPVRNLHADNHASVETTLDGTKVFALRIHMLSHLPQGECQGQVLSYNPQTTELTVRAAQSQEPITLRVPAGTPVVRIGQNGFAAQQGGVSDLAHGSLVDVTFESGSKGKGIATHVNILAVPGATFIFSGNISFLDTHTGRLVLVDPTDSQSYQVSFDPSRFPVSSKLHQGSHVKVTTSFDGSRYVASDITLE</sequence>
<proteinExistence type="predicted"/>
<reference evidence="3 4" key="1">
    <citation type="submission" date="2019-03" db="EMBL/GenBank/DDBJ databases">
        <title>Genomic Encyclopedia of Type Strains, Phase IV (KMG-IV): sequencing the most valuable type-strain genomes for metagenomic binning, comparative biology and taxonomic classification.</title>
        <authorList>
            <person name="Goeker M."/>
        </authorList>
    </citation>
    <scope>NUCLEOTIDE SEQUENCE [LARGE SCALE GENOMIC DNA]</scope>
    <source>
        <strain evidence="3 4">DSM 103428</strain>
    </source>
</reference>
<keyword evidence="4" id="KW-1185">Reference proteome</keyword>
<evidence type="ECO:0000313" key="3">
    <source>
        <dbReference type="EMBL" id="TCK72734.1"/>
    </source>
</evidence>
<dbReference type="EMBL" id="SMGK01000003">
    <property type="protein sequence ID" value="TCK72734.1"/>
    <property type="molecule type" value="Genomic_DNA"/>
</dbReference>
<dbReference type="OrthoDB" id="117754at2"/>
<evidence type="ECO:0008006" key="5">
    <source>
        <dbReference type="Google" id="ProtNLM"/>
    </source>
</evidence>
<feature type="chain" id="PRO_5020206282" description="DUF5666 domain-containing protein" evidence="2">
    <location>
        <begin position="23"/>
        <end position="282"/>
    </location>
</feature>